<evidence type="ECO:0008006" key="5">
    <source>
        <dbReference type="Google" id="ProtNLM"/>
    </source>
</evidence>
<evidence type="ECO:0000256" key="2">
    <source>
        <dbReference type="PROSITE-ProRule" id="PRU00708"/>
    </source>
</evidence>
<evidence type="ECO:0000313" key="3">
    <source>
        <dbReference type="EMBL" id="RYR47944.1"/>
    </source>
</evidence>
<dbReference type="GO" id="GO:0003723">
    <property type="term" value="F:RNA binding"/>
    <property type="evidence" value="ECO:0007669"/>
    <property type="project" value="InterPro"/>
</dbReference>
<feature type="repeat" description="PPR" evidence="2">
    <location>
        <begin position="251"/>
        <end position="285"/>
    </location>
</feature>
<gene>
    <name evidence="3" type="ORF">Ahy_A07g033931</name>
</gene>
<protein>
    <recommendedName>
        <fullName evidence="5">Pentatricopeptide repeat-containing protein</fullName>
    </recommendedName>
</protein>
<dbReference type="InterPro" id="IPR046960">
    <property type="entry name" value="PPR_At4g14850-like_plant"/>
</dbReference>
<evidence type="ECO:0000313" key="4">
    <source>
        <dbReference type="Proteomes" id="UP000289738"/>
    </source>
</evidence>
<dbReference type="InterPro" id="IPR011990">
    <property type="entry name" value="TPR-like_helical_dom_sf"/>
</dbReference>
<dbReference type="AlphaFoldDB" id="A0A445CAG8"/>
<dbReference type="Pfam" id="PF01535">
    <property type="entry name" value="PPR"/>
    <property type="match status" value="4"/>
</dbReference>
<dbReference type="PANTHER" id="PTHR47926">
    <property type="entry name" value="PENTATRICOPEPTIDE REPEAT-CONTAINING PROTEIN"/>
    <property type="match status" value="1"/>
</dbReference>
<dbReference type="PROSITE" id="PS51375">
    <property type="entry name" value="PPR"/>
    <property type="match status" value="2"/>
</dbReference>
<keyword evidence="1" id="KW-0677">Repeat</keyword>
<dbReference type="Pfam" id="PF13041">
    <property type="entry name" value="PPR_2"/>
    <property type="match status" value="1"/>
</dbReference>
<proteinExistence type="predicted"/>
<evidence type="ECO:0000256" key="1">
    <source>
        <dbReference type="ARBA" id="ARBA00022737"/>
    </source>
</evidence>
<dbReference type="GO" id="GO:0009451">
    <property type="term" value="P:RNA modification"/>
    <property type="evidence" value="ECO:0007669"/>
    <property type="project" value="InterPro"/>
</dbReference>
<dbReference type="NCBIfam" id="TIGR00756">
    <property type="entry name" value="PPR"/>
    <property type="match status" value="3"/>
</dbReference>
<comment type="caution">
    <text evidence="3">The sequence shown here is derived from an EMBL/GenBank/DDBJ whole genome shotgun (WGS) entry which is preliminary data.</text>
</comment>
<dbReference type="PANTHER" id="PTHR47926:SF446">
    <property type="entry name" value="PENTACOTRIPEPTIDE-REPEAT REGION OF PRORP DOMAIN-CONTAINING PROTEIN"/>
    <property type="match status" value="1"/>
</dbReference>
<reference evidence="3 4" key="1">
    <citation type="submission" date="2019-01" db="EMBL/GenBank/DDBJ databases">
        <title>Sequencing of cultivated peanut Arachis hypogaea provides insights into genome evolution and oil improvement.</title>
        <authorList>
            <person name="Chen X."/>
        </authorList>
    </citation>
    <scope>NUCLEOTIDE SEQUENCE [LARGE SCALE GENOMIC DNA]</scope>
    <source>
        <strain evidence="4">cv. Fuhuasheng</strain>
        <tissue evidence="3">Leaves</tissue>
    </source>
</reference>
<organism evidence="3 4">
    <name type="scientific">Arachis hypogaea</name>
    <name type="common">Peanut</name>
    <dbReference type="NCBI Taxonomy" id="3818"/>
    <lineage>
        <taxon>Eukaryota</taxon>
        <taxon>Viridiplantae</taxon>
        <taxon>Streptophyta</taxon>
        <taxon>Embryophyta</taxon>
        <taxon>Tracheophyta</taxon>
        <taxon>Spermatophyta</taxon>
        <taxon>Magnoliopsida</taxon>
        <taxon>eudicotyledons</taxon>
        <taxon>Gunneridae</taxon>
        <taxon>Pentapetalae</taxon>
        <taxon>rosids</taxon>
        <taxon>fabids</taxon>
        <taxon>Fabales</taxon>
        <taxon>Fabaceae</taxon>
        <taxon>Papilionoideae</taxon>
        <taxon>50 kb inversion clade</taxon>
        <taxon>dalbergioids sensu lato</taxon>
        <taxon>Dalbergieae</taxon>
        <taxon>Pterocarpus clade</taxon>
        <taxon>Arachis</taxon>
    </lineage>
</organism>
<name>A0A445CAG8_ARAHY</name>
<dbReference type="InterPro" id="IPR002885">
    <property type="entry name" value="PPR_rpt"/>
</dbReference>
<sequence>MAAMELKHCLLHGLNSFNHLRTAHCRLLRLYIDHDNYLLNIILQHSFFFHNMPYAKRVFSQSKNPNIYLFNTMIRETVSNDSFDDTVLFYNSLRSAGFLPDNYTFTFVLKVCARLADFLFGIKLQSLVVKMEFDCDVFVKTSLVCLYSKCGYLKDARKLFDDISEKNTAIIYGYIGCGLHDEAVGLFRELLEVGVKPDNFALVRVLYSCSQLRDLASGEWIDKYITESGFHRNCGNMEKARQVFYGMVERDIICWSVMIQGYASNELPKEALDLFFEMQRENLWPYCYAIVGVLSTCARLGALDLGNWAKGLLDADEFFLIIITQAVDILRIMKGKDRVVFNAIISGLAMNGHVRATFGVFGQMEKYEIQPDGNNFVGLLCGCTHAGLVDDGRR</sequence>
<dbReference type="Gene3D" id="1.25.40.10">
    <property type="entry name" value="Tetratricopeptide repeat domain"/>
    <property type="match status" value="4"/>
</dbReference>
<accession>A0A445CAG8</accession>
<dbReference type="EMBL" id="SDMP01000007">
    <property type="protein sequence ID" value="RYR47944.1"/>
    <property type="molecule type" value="Genomic_DNA"/>
</dbReference>
<keyword evidence="4" id="KW-1185">Reference proteome</keyword>
<dbReference type="Proteomes" id="UP000289738">
    <property type="component" value="Chromosome A07"/>
</dbReference>
<feature type="repeat" description="PPR" evidence="2">
    <location>
        <begin position="337"/>
        <end position="371"/>
    </location>
</feature>